<keyword evidence="3" id="KW-0479">Metal-binding</keyword>
<evidence type="ECO:0000256" key="3">
    <source>
        <dbReference type="ARBA" id="ARBA00022723"/>
    </source>
</evidence>
<evidence type="ECO:0000313" key="8">
    <source>
        <dbReference type="EMBL" id="EEU30019.1"/>
    </source>
</evidence>
<accession>C7XWM1</accession>
<dbReference type="InterPro" id="IPR001405">
    <property type="entry name" value="UPF0758"/>
</dbReference>
<dbReference type="Pfam" id="PF04002">
    <property type="entry name" value="RadC"/>
    <property type="match status" value="1"/>
</dbReference>
<protein>
    <submittedName>
        <fullName evidence="8">DNA repair protein RadC family protein</fullName>
    </submittedName>
</protein>
<dbReference type="HOGENOM" id="CLU_073529_3_2_9"/>
<dbReference type="EMBL" id="GG698804">
    <property type="protein sequence ID" value="EEU30019.1"/>
    <property type="molecule type" value="Genomic_DNA"/>
</dbReference>
<dbReference type="InterPro" id="IPR025657">
    <property type="entry name" value="RadC_JAB"/>
</dbReference>
<dbReference type="STRING" id="575594.HMPREF0501_01024"/>
<dbReference type="GO" id="GO:0008237">
    <property type="term" value="F:metallopeptidase activity"/>
    <property type="evidence" value="ECO:0007669"/>
    <property type="project" value="UniProtKB-KW"/>
</dbReference>
<evidence type="ECO:0000259" key="7">
    <source>
        <dbReference type="PROSITE" id="PS50249"/>
    </source>
</evidence>
<dbReference type="GO" id="GO:0006508">
    <property type="term" value="P:proteolysis"/>
    <property type="evidence" value="ECO:0007669"/>
    <property type="project" value="UniProtKB-KW"/>
</dbReference>
<dbReference type="Gene3D" id="3.40.140.10">
    <property type="entry name" value="Cytidine Deaminase, domain 2"/>
    <property type="match status" value="1"/>
</dbReference>
<name>C7XWM1_9LACO</name>
<sequence>MNEYAGDQQESVVVLCTDVHNEIIARQQLFIGGRSQCSLYPDQIFRYALKNCAAGVIIVHNHPTGYSEPSDNDLMMCQRLERAGNLIGIQLIDFLIIGHNKYYSWRECAADL</sequence>
<reference evidence="8 9" key="1">
    <citation type="submission" date="2009-06" db="EMBL/GenBank/DDBJ databases">
        <title>The Genome Sequence of Lactobacillus coleohominis strain 101-4-CHN.</title>
        <authorList>
            <consortium name="The Broad Institute Genome Sequencing Platform"/>
            <person name="Ward D."/>
            <person name="Young S.K."/>
            <person name="Zeng Q."/>
            <person name="Koehrsen M."/>
            <person name="Alvarado L."/>
            <person name="Berlin A."/>
            <person name="Borenstein D."/>
            <person name="Chen Z."/>
            <person name="Engels R."/>
            <person name="Freedman E."/>
            <person name="Gellesch M."/>
            <person name="Goldberg J."/>
            <person name="Griggs A."/>
            <person name="Gujja S."/>
            <person name="Heiman D."/>
            <person name="Hepburn T."/>
            <person name="Howarth C."/>
            <person name="Jen D."/>
            <person name="Larson L."/>
            <person name="Lewis B."/>
            <person name="Mehta T."/>
            <person name="Park D."/>
            <person name="Pearson M."/>
            <person name="Roberts A."/>
            <person name="Saif S."/>
            <person name="Shea T."/>
            <person name="Shenoy N."/>
            <person name="Sisk P."/>
            <person name="Stolte C."/>
            <person name="Sykes S."/>
            <person name="Walk T."/>
            <person name="White J."/>
            <person name="Yandava C."/>
            <person name="Liu Y."/>
            <person name="Xu Q."/>
            <person name="Lander E."/>
            <person name="Nusbaum C."/>
            <person name="Galagan J."/>
            <person name="Birren B."/>
        </authorList>
    </citation>
    <scope>NUCLEOTIDE SEQUENCE [LARGE SCALE GENOMIC DNA]</scope>
    <source>
        <strain evidence="8 9">101-4-CHN</strain>
    </source>
</reference>
<evidence type="ECO:0000256" key="2">
    <source>
        <dbReference type="ARBA" id="ARBA00022670"/>
    </source>
</evidence>
<feature type="domain" description="MPN" evidence="7">
    <location>
        <begin position="1"/>
        <end position="111"/>
    </location>
</feature>
<evidence type="ECO:0000256" key="1">
    <source>
        <dbReference type="ARBA" id="ARBA00010243"/>
    </source>
</evidence>
<dbReference type="PROSITE" id="PS50249">
    <property type="entry name" value="MPN"/>
    <property type="match status" value="1"/>
</dbReference>
<dbReference type="eggNOG" id="COG2003">
    <property type="taxonomic scope" value="Bacteria"/>
</dbReference>
<comment type="similarity">
    <text evidence="1">Belongs to the UPF0758 family.</text>
</comment>
<proteinExistence type="inferred from homology"/>
<dbReference type="AlphaFoldDB" id="C7XWM1"/>
<keyword evidence="6" id="KW-0482">Metalloprotease</keyword>
<dbReference type="PANTHER" id="PTHR30471:SF3">
    <property type="entry name" value="UPF0758 PROTEIN YEES-RELATED"/>
    <property type="match status" value="1"/>
</dbReference>
<keyword evidence="9" id="KW-1185">Reference proteome</keyword>
<dbReference type="GO" id="GO:0046872">
    <property type="term" value="F:metal ion binding"/>
    <property type="evidence" value="ECO:0007669"/>
    <property type="project" value="UniProtKB-KW"/>
</dbReference>
<keyword evidence="4" id="KW-0378">Hydrolase</keyword>
<dbReference type="InterPro" id="IPR037518">
    <property type="entry name" value="MPN"/>
</dbReference>
<dbReference type="Proteomes" id="UP000003987">
    <property type="component" value="Unassembled WGS sequence"/>
</dbReference>
<keyword evidence="5" id="KW-0862">Zinc</keyword>
<dbReference type="PANTHER" id="PTHR30471">
    <property type="entry name" value="DNA REPAIR PROTEIN RADC"/>
    <property type="match status" value="1"/>
</dbReference>
<dbReference type="CDD" id="cd08071">
    <property type="entry name" value="MPN_DUF2466"/>
    <property type="match status" value="1"/>
</dbReference>
<keyword evidence="2" id="KW-0645">Protease</keyword>
<dbReference type="SUPFAM" id="SSF102712">
    <property type="entry name" value="JAB1/MPN domain"/>
    <property type="match status" value="1"/>
</dbReference>
<evidence type="ECO:0000313" key="9">
    <source>
        <dbReference type="Proteomes" id="UP000003987"/>
    </source>
</evidence>
<organism evidence="8 9">
    <name type="scientific">Limosilactobacillus coleohominis 101-4-CHN</name>
    <dbReference type="NCBI Taxonomy" id="575594"/>
    <lineage>
        <taxon>Bacteria</taxon>
        <taxon>Bacillati</taxon>
        <taxon>Bacillota</taxon>
        <taxon>Bacilli</taxon>
        <taxon>Lactobacillales</taxon>
        <taxon>Lactobacillaceae</taxon>
        <taxon>Limosilactobacillus</taxon>
    </lineage>
</organism>
<dbReference type="RefSeq" id="WP_006916861.1">
    <property type="nucleotide sequence ID" value="NZ_GG698804.1"/>
</dbReference>
<evidence type="ECO:0000256" key="6">
    <source>
        <dbReference type="ARBA" id="ARBA00023049"/>
    </source>
</evidence>
<evidence type="ECO:0000256" key="4">
    <source>
        <dbReference type="ARBA" id="ARBA00022801"/>
    </source>
</evidence>
<gene>
    <name evidence="8" type="ORF">HMPREF0501_01024</name>
</gene>
<evidence type="ECO:0000256" key="5">
    <source>
        <dbReference type="ARBA" id="ARBA00022833"/>
    </source>
</evidence>
<dbReference type="OrthoDB" id="9804482at2"/>